<dbReference type="GO" id="GO:0000171">
    <property type="term" value="F:ribonuclease MRP activity"/>
    <property type="evidence" value="ECO:0007669"/>
    <property type="project" value="TreeGrafter"/>
</dbReference>
<dbReference type="PANTHER" id="PTHR28272">
    <property type="entry name" value="RIBONUCLEASES P/MRP PROTEIN SUBUNIT POP3"/>
    <property type="match status" value="1"/>
</dbReference>
<dbReference type="GeneID" id="30980765"/>
<dbReference type="RefSeq" id="XP_020064663.1">
    <property type="nucleotide sequence ID" value="XM_020206628.1"/>
</dbReference>
<dbReference type="EMBL" id="KV453911">
    <property type="protein sequence ID" value="ODV79541.1"/>
    <property type="molecule type" value="Genomic_DNA"/>
</dbReference>
<proteinExistence type="predicted"/>
<name>A0A1E4SJ63_9ASCO</name>
<sequence>MSGSNKNGTNKNGGLEKGSSVPPKKEATGSLKDMERKRRQVFKPVLDNPFTQSSLWPFVEPEIAGTIVDSLSAILSGLGSYNRTVQEAARLDKGSKQTPPEPEIKQHITIGFNSTVEALEKQASIHRHRLTTKKHKPGKQGRYLKYVFVTKYDITPAVLTNHFPVLAFTASSSTENKVKLVQLPRGSMAKLSEVLHMENTGILGFEAHIKEAQFLFKYVDEHIKDVEVPWLDGLFDPDNGDFFSKPALSFLSTSAPILPKKNDQKAKKKQATTLEPPKPTEDNKKQKPDS</sequence>
<accession>A0A1E4SJ63</accession>
<feature type="compositionally biased region" description="Basic and acidic residues" evidence="1">
    <location>
        <begin position="23"/>
        <end position="36"/>
    </location>
</feature>
<dbReference type="GO" id="GO:0004526">
    <property type="term" value="F:ribonuclease P activity"/>
    <property type="evidence" value="ECO:0007669"/>
    <property type="project" value="TreeGrafter"/>
</dbReference>
<gene>
    <name evidence="2" type="ORF">CANTADRAFT_20848</name>
</gene>
<evidence type="ECO:0000313" key="2">
    <source>
        <dbReference type="EMBL" id="ODV79541.1"/>
    </source>
</evidence>
<dbReference type="STRING" id="984487.A0A1E4SJ63"/>
<dbReference type="GO" id="GO:0006364">
    <property type="term" value="P:rRNA processing"/>
    <property type="evidence" value="ECO:0007669"/>
    <property type="project" value="InterPro"/>
</dbReference>
<dbReference type="Proteomes" id="UP000094285">
    <property type="component" value="Unassembled WGS sequence"/>
</dbReference>
<feature type="compositionally biased region" description="Low complexity" evidence="1">
    <location>
        <begin position="1"/>
        <end position="13"/>
    </location>
</feature>
<dbReference type="PANTHER" id="PTHR28272:SF1">
    <property type="entry name" value="RIBONUCLEASES P_MRP PROTEIN SUBUNIT POP3"/>
    <property type="match status" value="1"/>
</dbReference>
<feature type="region of interest" description="Disordered" evidence="1">
    <location>
        <begin position="1"/>
        <end position="36"/>
    </location>
</feature>
<evidence type="ECO:0000313" key="3">
    <source>
        <dbReference type="Proteomes" id="UP000094285"/>
    </source>
</evidence>
<dbReference type="OrthoDB" id="20109at2759"/>
<evidence type="ECO:0000256" key="1">
    <source>
        <dbReference type="SAM" id="MobiDB-lite"/>
    </source>
</evidence>
<dbReference type="GO" id="GO:0008033">
    <property type="term" value="P:tRNA processing"/>
    <property type="evidence" value="ECO:0007669"/>
    <property type="project" value="InterPro"/>
</dbReference>
<dbReference type="GO" id="GO:0005655">
    <property type="term" value="C:nucleolar ribonuclease P complex"/>
    <property type="evidence" value="ECO:0007669"/>
    <property type="project" value="TreeGrafter"/>
</dbReference>
<protein>
    <submittedName>
        <fullName evidence="2">Uncharacterized protein</fullName>
    </submittedName>
</protein>
<dbReference type="GO" id="GO:0005829">
    <property type="term" value="C:cytosol"/>
    <property type="evidence" value="ECO:0007669"/>
    <property type="project" value="TreeGrafter"/>
</dbReference>
<reference evidence="3" key="1">
    <citation type="submission" date="2016-05" db="EMBL/GenBank/DDBJ databases">
        <title>Comparative genomics of biotechnologically important yeasts.</title>
        <authorList>
            <consortium name="DOE Joint Genome Institute"/>
            <person name="Riley R."/>
            <person name="Haridas S."/>
            <person name="Wolfe K.H."/>
            <person name="Lopes M.R."/>
            <person name="Hittinger C.T."/>
            <person name="Goker M."/>
            <person name="Salamov A."/>
            <person name="Wisecaver J."/>
            <person name="Long T.M."/>
            <person name="Aerts A.L."/>
            <person name="Barry K."/>
            <person name="Choi C."/>
            <person name="Clum A."/>
            <person name="Coughlan A.Y."/>
            <person name="Deshpande S."/>
            <person name="Douglass A.P."/>
            <person name="Hanson S.J."/>
            <person name="Klenk H.-P."/>
            <person name="Labutti K."/>
            <person name="Lapidus A."/>
            <person name="Lindquist E."/>
            <person name="Lipzen A."/>
            <person name="Meier-Kolthoff J.P."/>
            <person name="Ohm R.A."/>
            <person name="Otillar R.P."/>
            <person name="Pangilinan J."/>
            <person name="Peng Y."/>
            <person name="Rokas A."/>
            <person name="Rosa C.A."/>
            <person name="Scheuner C."/>
            <person name="Sibirny A.A."/>
            <person name="Slot J.C."/>
            <person name="Stielow J.B."/>
            <person name="Sun H."/>
            <person name="Kurtzman C.P."/>
            <person name="Blackwell M."/>
            <person name="Grigoriev I.V."/>
            <person name="Jeffries T.W."/>
        </authorList>
    </citation>
    <scope>NUCLEOTIDE SEQUENCE [LARGE SCALE GENOMIC DNA]</scope>
    <source>
        <strain evidence="3">NRRL Y-17324</strain>
    </source>
</reference>
<feature type="region of interest" description="Disordered" evidence="1">
    <location>
        <begin position="259"/>
        <end position="290"/>
    </location>
</feature>
<keyword evidence="3" id="KW-1185">Reference proteome</keyword>
<dbReference type="AlphaFoldDB" id="A0A1E4SJ63"/>
<feature type="compositionally biased region" description="Basic and acidic residues" evidence="1">
    <location>
        <begin position="278"/>
        <end position="290"/>
    </location>
</feature>
<dbReference type="InterPro" id="IPR013241">
    <property type="entry name" value="RNase_P_Pop3"/>
</dbReference>
<dbReference type="GO" id="GO:0034965">
    <property type="term" value="P:intronic box C/D snoRNA processing"/>
    <property type="evidence" value="ECO:0007669"/>
    <property type="project" value="TreeGrafter"/>
</dbReference>
<dbReference type="Pfam" id="PF08228">
    <property type="entry name" value="RNase_P_pop3"/>
    <property type="match status" value="1"/>
</dbReference>
<organism evidence="2 3">
    <name type="scientific">Suhomyces tanzawaensis NRRL Y-17324</name>
    <dbReference type="NCBI Taxonomy" id="984487"/>
    <lineage>
        <taxon>Eukaryota</taxon>
        <taxon>Fungi</taxon>
        <taxon>Dikarya</taxon>
        <taxon>Ascomycota</taxon>
        <taxon>Saccharomycotina</taxon>
        <taxon>Pichiomycetes</taxon>
        <taxon>Debaryomycetaceae</taxon>
        <taxon>Suhomyces</taxon>
    </lineage>
</organism>
<dbReference type="GO" id="GO:0000172">
    <property type="term" value="C:ribonuclease MRP complex"/>
    <property type="evidence" value="ECO:0007669"/>
    <property type="project" value="TreeGrafter"/>
</dbReference>